<keyword evidence="3" id="KW-1185">Reference proteome</keyword>
<feature type="transmembrane region" description="Helical" evidence="1">
    <location>
        <begin position="43"/>
        <end position="61"/>
    </location>
</feature>
<proteinExistence type="predicted"/>
<keyword evidence="1" id="KW-0472">Membrane</keyword>
<dbReference type="AlphaFoldDB" id="A0AAU9DN19"/>
<dbReference type="KEGG" id="xap:XA3_08630"/>
<evidence type="ECO:0000313" key="3">
    <source>
        <dbReference type="Proteomes" id="UP001321861"/>
    </source>
</evidence>
<reference evidence="2 3" key="1">
    <citation type="journal article" date="2023" name="Microbiol. Spectr.">
        <title>Symbiosis of Carpenter Bees with Uncharacterized Lactic Acid Bacteria Showing NAD Auxotrophy.</title>
        <authorList>
            <person name="Kawasaki S."/>
            <person name="Ozawa K."/>
            <person name="Mori T."/>
            <person name="Yamamoto A."/>
            <person name="Ito M."/>
            <person name="Ohkuma M."/>
            <person name="Sakamoto M."/>
            <person name="Matsutani M."/>
        </authorList>
    </citation>
    <scope>NUCLEOTIDE SEQUENCE [LARGE SCALE GENOMIC DNA]</scope>
    <source>
        <strain evidence="2 3">XA3</strain>
    </source>
</reference>
<dbReference type="Proteomes" id="UP001321861">
    <property type="component" value="Chromosome"/>
</dbReference>
<sequence>MSNDQIKSRKIANLAIFLIFLTVVYGIFIHDLLPVRWQGFVDFFFYLVLLGSVFILVGGLYRRHFLYLDLTEKTIEKMSHAEFVKMVAHLCRCMGYEKVKEQSDSFFDISYEYQGKKDVIFCYHKKKLTTIPIIKNARVILITDYHLESYELDQLAGSHWKLIEHDELLRLLNEYLV</sequence>
<name>A0AAU9DN19_9LACO</name>
<feature type="transmembrane region" description="Helical" evidence="1">
    <location>
        <begin position="12"/>
        <end position="31"/>
    </location>
</feature>
<dbReference type="RefSeq" id="WP_317636326.1">
    <property type="nucleotide sequence ID" value="NZ_AP026802.1"/>
</dbReference>
<protein>
    <submittedName>
        <fullName evidence="2">Uncharacterized protein</fullName>
    </submittedName>
</protein>
<organism evidence="2 3">
    <name type="scientific">Xylocopilactobacillus apicola</name>
    <dbReference type="NCBI Taxonomy" id="2932184"/>
    <lineage>
        <taxon>Bacteria</taxon>
        <taxon>Bacillati</taxon>
        <taxon>Bacillota</taxon>
        <taxon>Bacilli</taxon>
        <taxon>Lactobacillales</taxon>
        <taxon>Lactobacillaceae</taxon>
        <taxon>Xylocopilactobacillus</taxon>
    </lineage>
</organism>
<evidence type="ECO:0000256" key="1">
    <source>
        <dbReference type="SAM" id="Phobius"/>
    </source>
</evidence>
<gene>
    <name evidence="2" type="ORF">XA3_08630</name>
</gene>
<keyword evidence="1" id="KW-0812">Transmembrane</keyword>
<evidence type="ECO:0000313" key="2">
    <source>
        <dbReference type="EMBL" id="BDR58422.1"/>
    </source>
</evidence>
<keyword evidence="1" id="KW-1133">Transmembrane helix</keyword>
<dbReference type="EMBL" id="AP026802">
    <property type="protein sequence ID" value="BDR58422.1"/>
    <property type="molecule type" value="Genomic_DNA"/>
</dbReference>
<accession>A0AAU9DN19</accession>